<name>A0ABV2M2K1_9FIRM</name>
<evidence type="ECO:0008006" key="3">
    <source>
        <dbReference type="Google" id="ProtNLM"/>
    </source>
</evidence>
<evidence type="ECO:0000313" key="2">
    <source>
        <dbReference type="Proteomes" id="UP001549106"/>
    </source>
</evidence>
<protein>
    <recommendedName>
        <fullName evidence="3">DUF1284 domain-containing protein</fullName>
    </recommendedName>
</protein>
<evidence type="ECO:0000313" key="1">
    <source>
        <dbReference type="EMBL" id="MET3750698.1"/>
    </source>
</evidence>
<organism evidence="1 2">
    <name type="scientific">Blautia caecimuris</name>
    <dbReference type="NCBI Taxonomy" id="1796615"/>
    <lineage>
        <taxon>Bacteria</taxon>
        <taxon>Bacillati</taxon>
        <taxon>Bacillota</taxon>
        <taxon>Clostridia</taxon>
        <taxon>Lachnospirales</taxon>
        <taxon>Lachnospiraceae</taxon>
        <taxon>Blautia</taxon>
    </lineage>
</organism>
<comment type="caution">
    <text evidence="1">The sequence shown here is derived from an EMBL/GenBank/DDBJ whole genome shotgun (WGS) entry which is preliminary data.</text>
</comment>
<dbReference type="RefSeq" id="WP_147600144.1">
    <property type="nucleotide sequence ID" value="NZ_BAABXP010000001.1"/>
</dbReference>
<dbReference type="Pfam" id="PF06935">
    <property type="entry name" value="DUF1284"/>
    <property type="match status" value="1"/>
</dbReference>
<gene>
    <name evidence="1" type="ORF">ABID24_001951</name>
</gene>
<dbReference type="EMBL" id="JBEPMJ010000013">
    <property type="protein sequence ID" value="MET3750698.1"/>
    <property type="molecule type" value="Genomic_DNA"/>
</dbReference>
<keyword evidence="2" id="KW-1185">Reference proteome</keyword>
<sequence>MKEKQNSICLRPHHGMCLAYFEGRGYSREFAEHMGKILDIMERDARVSLTVGGDVICSACPNLKGQVCVTADQVAEYDRKVLLLCGLQENETISFAEFTEKVEKLILQPGKRKEICGNCQWDGICSSRKSRWIKE</sequence>
<accession>A0ABV2M2K1</accession>
<dbReference type="Proteomes" id="UP001549106">
    <property type="component" value="Unassembled WGS sequence"/>
</dbReference>
<dbReference type="InterPro" id="IPR009702">
    <property type="entry name" value="DUF1284"/>
</dbReference>
<proteinExistence type="predicted"/>
<reference evidence="1 2" key="1">
    <citation type="submission" date="2024-06" db="EMBL/GenBank/DDBJ databases">
        <title>Genomic Encyclopedia of Type Strains, Phase IV (KMG-IV): sequencing the most valuable type-strain genomes for metagenomic binning, comparative biology and taxonomic classification.</title>
        <authorList>
            <person name="Goeker M."/>
        </authorList>
    </citation>
    <scope>NUCLEOTIDE SEQUENCE [LARGE SCALE GENOMIC DNA]</scope>
    <source>
        <strain evidence="1 2">DSM 29492</strain>
    </source>
</reference>